<evidence type="ECO:0000256" key="10">
    <source>
        <dbReference type="ARBA" id="ARBA00023136"/>
    </source>
</evidence>
<dbReference type="GO" id="GO:0004605">
    <property type="term" value="F:phosphatidate cytidylyltransferase activity"/>
    <property type="evidence" value="ECO:0007669"/>
    <property type="project" value="UniProtKB-EC"/>
</dbReference>
<evidence type="ECO:0000256" key="3">
    <source>
        <dbReference type="ARBA" id="ARBA00005119"/>
    </source>
</evidence>
<sequence>MAFEAISREILIVLIGILALLIVSSIIAFLLTKFNREKDFSEVNARIKSWWVMAAVFTMAILINHNVSLIFLAFLCFLAFKEYLSLIPTNRAHRKILFWAYLSIPIQFFWIYIGWYGMFIIFIPVYMFLFLPIQMILIGENKGFLRTMGSVHWGLMIMVFGLSHLAYLLVLPGITGENGATGAGLILYIVILTQCNDVAQFIWGKLLGKHKVIPRVSPNKTWEGLIGGIITTVGLALLLAPLLTPLTLKGTLFTGFLIGLTGFIGDVNISSLKRDLGIKDTGQTIPGHGGILDRVDSLTYTAPLFFHFIRYFYFT</sequence>
<feature type="transmembrane region" description="Helical" evidence="12">
    <location>
        <begin position="151"/>
        <end position="170"/>
    </location>
</feature>
<keyword evidence="14" id="KW-1185">Reference proteome</keyword>
<feature type="transmembrane region" description="Helical" evidence="12">
    <location>
        <begin position="182"/>
        <end position="203"/>
    </location>
</feature>
<comment type="subcellular location">
    <subcellularLocation>
        <location evidence="2">Membrane</location>
        <topology evidence="2">Multi-pass membrane protein</topology>
    </subcellularLocation>
</comment>
<dbReference type="PANTHER" id="PTHR43535:SF1">
    <property type="entry name" value="PHOSPHATIDATE CYTIDYLYLTRANSFERASE"/>
    <property type="match status" value="1"/>
</dbReference>
<evidence type="ECO:0000256" key="11">
    <source>
        <dbReference type="RuleBase" id="RU003938"/>
    </source>
</evidence>
<comment type="pathway">
    <text evidence="4">Lipid metabolism.</text>
</comment>
<dbReference type="InterPro" id="IPR000374">
    <property type="entry name" value="PC_trans"/>
</dbReference>
<dbReference type="EMBL" id="QJJQ01000001">
    <property type="protein sequence ID" value="PXW90204.1"/>
    <property type="molecule type" value="Genomic_DNA"/>
</dbReference>
<dbReference type="AlphaFoldDB" id="A0A2V3WAN0"/>
<dbReference type="Pfam" id="PF01148">
    <property type="entry name" value="CTP_transf_1"/>
    <property type="match status" value="1"/>
</dbReference>
<keyword evidence="11 13" id="KW-0548">Nucleotidyltransferase</keyword>
<evidence type="ECO:0000313" key="13">
    <source>
        <dbReference type="EMBL" id="PXW90204.1"/>
    </source>
</evidence>
<evidence type="ECO:0000256" key="5">
    <source>
        <dbReference type="ARBA" id="ARBA00010185"/>
    </source>
</evidence>
<organism evidence="13 14">
    <name type="scientific">Pseudogracilibacillus auburnensis</name>
    <dbReference type="NCBI Taxonomy" id="1494959"/>
    <lineage>
        <taxon>Bacteria</taxon>
        <taxon>Bacillati</taxon>
        <taxon>Bacillota</taxon>
        <taxon>Bacilli</taxon>
        <taxon>Bacillales</taxon>
        <taxon>Bacillaceae</taxon>
        <taxon>Pseudogracilibacillus</taxon>
    </lineage>
</organism>
<feature type="transmembrane region" description="Helical" evidence="12">
    <location>
        <begin position="51"/>
        <end position="84"/>
    </location>
</feature>
<evidence type="ECO:0000256" key="12">
    <source>
        <dbReference type="SAM" id="Phobius"/>
    </source>
</evidence>
<comment type="similarity">
    <text evidence="5 11">Belongs to the CDS family.</text>
</comment>
<accession>A0A2V3WAN0</accession>
<dbReference type="GO" id="GO:0009273">
    <property type="term" value="P:peptidoglycan-based cell wall biogenesis"/>
    <property type="evidence" value="ECO:0007669"/>
    <property type="project" value="TreeGrafter"/>
</dbReference>
<reference evidence="13 14" key="1">
    <citation type="submission" date="2018-05" db="EMBL/GenBank/DDBJ databases">
        <title>Genomic Encyclopedia of Type Strains, Phase IV (KMG-IV): sequencing the most valuable type-strain genomes for metagenomic binning, comparative biology and taxonomic classification.</title>
        <authorList>
            <person name="Goeker M."/>
        </authorList>
    </citation>
    <scope>NUCLEOTIDE SEQUENCE [LARGE SCALE GENOMIC DNA]</scope>
    <source>
        <strain evidence="13 14">DSM 28556</strain>
    </source>
</reference>
<keyword evidence="10 12" id="KW-0472">Membrane</keyword>
<comment type="caution">
    <text evidence="13">The sequence shown here is derived from an EMBL/GenBank/DDBJ whole genome shotgun (WGS) entry which is preliminary data.</text>
</comment>
<evidence type="ECO:0000256" key="7">
    <source>
        <dbReference type="ARBA" id="ARBA00022679"/>
    </source>
</evidence>
<dbReference type="UniPathway" id="UPA00557">
    <property type="reaction ID" value="UER00614"/>
</dbReference>
<dbReference type="RefSeq" id="WP_244916388.1">
    <property type="nucleotide sequence ID" value="NZ_JBHUHB010000001.1"/>
</dbReference>
<dbReference type="Proteomes" id="UP000247978">
    <property type="component" value="Unassembled WGS sequence"/>
</dbReference>
<dbReference type="PROSITE" id="PS01315">
    <property type="entry name" value="CDS"/>
    <property type="match status" value="1"/>
</dbReference>
<evidence type="ECO:0000256" key="6">
    <source>
        <dbReference type="ARBA" id="ARBA00012487"/>
    </source>
</evidence>
<comment type="pathway">
    <text evidence="3 11">Phospholipid metabolism; CDP-diacylglycerol biosynthesis; CDP-diacylglycerol from sn-glycerol 3-phosphate: step 3/3.</text>
</comment>
<dbReference type="GO" id="GO:0005886">
    <property type="term" value="C:plasma membrane"/>
    <property type="evidence" value="ECO:0007669"/>
    <property type="project" value="TreeGrafter"/>
</dbReference>
<dbReference type="PANTHER" id="PTHR43535">
    <property type="entry name" value="PHOSPHATIDATE CYTIDYLYLTRANSFERASE"/>
    <property type="match status" value="1"/>
</dbReference>
<keyword evidence="8 11" id="KW-0812">Transmembrane</keyword>
<protein>
    <recommendedName>
        <fullName evidence="6 11">Phosphatidate cytidylyltransferase</fullName>
        <ecNumber evidence="6 11">2.7.7.41</ecNumber>
    </recommendedName>
</protein>
<feature type="transmembrane region" description="Helical" evidence="12">
    <location>
        <begin position="119"/>
        <end position="139"/>
    </location>
</feature>
<evidence type="ECO:0000256" key="9">
    <source>
        <dbReference type="ARBA" id="ARBA00022989"/>
    </source>
</evidence>
<evidence type="ECO:0000256" key="8">
    <source>
        <dbReference type="ARBA" id="ARBA00022692"/>
    </source>
</evidence>
<evidence type="ECO:0000256" key="2">
    <source>
        <dbReference type="ARBA" id="ARBA00004141"/>
    </source>
</evidence>
<feature type="transmembrane region" description="Helical" evidence="12">
    <location>
        <begin position="12"/>
        <end position="31"/>
    </location>
</feature>
<name>A0A2V3WAN0_9BACI</name>
<dbReference type="GO" id="GO:0016024">
    <property type="term" value="P:CDP-diacylglycerol biosynthetic process"/>
    <property type="evidence" value="ECO:0007669"/>
    <property type="project" value="UniProtKB-UniPathway"/>
</dbReference>
<evidence type="ECO:0000313" key="14">
    <source>
        <dbReference type="Proteomes" id="UP000247978"/>
    </source>
</evidence>
<keyword evidence="7 11" id="KW-0808">Transferase</keyword>
<keyword evidence="9 12" id="KW-1133">Transmembrane helix</keyword>
<proteinExistence type="inferred from homology"/>
<evidence type="ECO:0000256" key="4">
    <source>
        <dbReference type="ARBA" id="ARBA00005189"/>
    </source>
</evidence>
<gene>
    <name evidence="13" type="ORF">DFR56_101114</name>
</gene>
<comment type="catalytic activity">
    <reaction evidence="1 11">
        <text>a 1,2-diacyl-sn-glycero-3-phosphate + CTP + H(+) = a CDP-1,2-diacyl-sn-glycerol + diphosphate</text>
        <dbReference type="Rhea" id="RHEA:16229"/>
        <dbReference type="ChEBI" id="CHEBI:15378"/>
        <dbReference type="ChEBI" id="CHEBI:33019"/>
        <dbReference type="ChEBI" id="CHEBI:37563"/>
        <dbReference type="ChEBI" id="CHEBI:58332"/>
        <dbReference type="ChEBI" id="CHEBI:58608"/>
        <dbReference type="EC" id="2.7.7.41"/>
    </reaction>
</comment>
<evidence type="ECO:0000256" key="1">
    <source>
        <dbReference type="ARBA" id="ARBA00001698"/>
    </source>
</evidence>
<dbReference type="EC" id="2.7.7.41" evidence="6 11"/>
<feature type="transmembrane region" description="Helical" evidence="12">
    <location>
        <begin position="250"/>
        <end position="269"/>
    </location>
</feature>
<feature type="transmembrane region" description="Helical" evidence="12">
    <location>
        <begin position="224"/>
        <end position="244"/>
    </location>
</feature>